<dbReference type="PROSITE" id="PS50111">
    <property type="entry name" value="CHEMOTAXIS_TRANSDUC_2"/>
    <property type="match status" value="1"/>
</dbReference>
<feature type="transmembrane region" description="Helical" evidence="7">
    <location>
        <begin position="207"/>
        <end position="227"/>
    </location>
</feature>
<comment type="subcellular location">
    <subcellularLocation>
        <location evidence="1">Cell membrane</location>
    </subcellularLocation>
</comment>
<dbReference type="InterPro" id="IPR004090">
    <property type="entry name" value="Chemotax_Me-accpt_rcpt"/>
</dbReference>
<keyword evidence="3 7" id="KW-0472">Membrane</keyword>
<evidence type="ECO:0000259" key="8">
    <source>
        <dbReference type="PROSITE" id="PS50111"/>
    </source>
</evidence>
<keyword evidence="11" id="KW-1185">Reference proteome</keyword>
<evidence type="ECO:0000256" key="7">
    <source>
        <dbReference type="SAM" id="Phobius"/>
    </source>
</evidence>
<keyword evidence="7" id="KW-0812">Transmembrane</keyword>
<organism evidence="10 11">
    <name type="scientific">Paenibacillus profundus</name>
    <dbReference type="NCBI Taxonomy" id="1173085"/>
    <lineage>
        <taxon>Bacteria</taxon>
        <taxon>Bacillati</taxon>
        <taxon>Bacillota</taxon>
        <taxon>Bacilli</taxon>
        <taxon>Bacillales</taxon>
        <taxon>Paenibacillaceae</taxon>
        <taxon>Paenibacillus</taxon>
    </lineage>
</organism>
<evidence type="ECO:0000256" key="4">
    <source>
        <dbReference type="ARBA" id="ARBA00023224"/>
    </source>
</evidence>
<protein>
    <submittedName>
        <fullName evidence="10">Methyl-accepting chemotaxis protein</fullName>
    </submittedName>
</protein>
<gene>
    <name evidence="10" type="ORF">LQV63_27160</name>
</gene>
<name>A0ABS8YNV2_9BACL</name>
<dbReference type="EMBL" id="JAJNBZ010000037">
    <property type="protein sequence ID" value="MCE5172947.1"/>
    <property type="molecule type" value="Genomic_DNA"/>
</dbReference>
<evidence type="ECO:0000256" key="3">
    <source>
        <dbReference type="ARBA" id="ARBA00023136"/>
    </source>
</evidence>
<dbReference type="PROSITE" id="PS50885">
    <property type="entry name" value="HAMP"/>
    <property type="match status" value="1"/>
</dbReference>
<comment type="similarity">
    <text evidence="5">Belongs to the methyl-accepting chemotaxis (MCP) protein family.</text>
</comment>
<proteinExistence type="inferred from homology"/>
<feature type="domain" description="Methyl-accepting transducer" evidence="8">
    <location>
        <begin position="298"/>
        <end position="534"/>
    </location>
</feature>
<evidence type="ECO:0000313" key="11">
    <source>
        <dbReference type="Proteomes" id="UP001199916"/>
    </source>
</evidence>
<evidence type="ECO:0000256" key="6">
    <source>
        <dbReference type="PROSITE-ProRule" id="PRU00284"/>
    </source>
</evidence>
<dbReference type="Pfam" id="PF00015">
    <property type="entry name" value="MCPsignal"/>
    <property type="match status" value="1"/>
</dbReference>
<dbReference type="InterPro" id="IPR004089">
    <property type="entry name" value="MCPsignal_dom"/>
</dbReference>
<evidence type="ECO:0000313" key="10">
    <source>
        <dbReference type="EMBL" id="MCE5172947.1"/>
    </source>
</evidence>
<comment type="caution">
    <text evidence="10">The sequence shown here is derived from an EMBL/GenBank/DDBJ whole genome shotgun (WGS) entry which is preliminary data.</text>
</comment>
<evidence type="ECO:0000259" key="9">
    <source>
        <dbReference type="PROSITE" id="PS50885"/>
    </source>
</evidence>
<feature type="transmembrane region" description="Helical" evidence="7">
    <location>
        <begin position="12"/>
        <end position="29"/>
    </location>
</feature>
<dbReference type="Proteomes" id="UP001199916">
    <property type="component" value="Unassembled WGS sequence"/>
</dbReference>
<dbReference type="InterPro" id="IPR003660">
    <property type="entry name" value="HAMP_dom"/>
</dbReference>
<dbReference type="PANTHER" id="PTHR32089:SF112">
    <property type="entry name" value="LYSOZYME-LIKE PROTEIN-RELATED"/>
    <property type="match status" value="1"/>
</dbReference>
<dbReference type="PANTHER" id="PTHR32089">
    <property type="entry name" value="METHYL-ACCEPTING CHEMOTAXIS PROTEIN MCPB"/>
    <property type="match status" value="1"/>
</dbReference>
<keyword evidence="2" id="KW-1003">Cell membrane</keyword>
<dbReference type="SMART" id="SM00283">
    <property type="entry name" value="MA"/>
    <property type="match status" value="1"/>
</dbReference>
<feature type="domain" description="HAMP" evidence="9">
    <location>
        <begin position="227"/>
        <end position="279"/>
    </location>
</feature>
<evidence type="ECO:0000256" key="1">
    <source>
        <dbReference type="ARBA" id="ARBA00004236"/>
    </source>
</evidence>
<dbReference type="Gene3D" id="1.10.287.950">
    <property type="entry name" value="Methyl-accepting chemotaxis protein"/>
    <property type="match status" value="1"/>
</dbReference>
<dbReference type="SUPFAM" id="SSF58104">
    <property type="entry name" value="Methyl-accepting chemotaxis protein (MCP) signaling domain"/>
    <property type="match status" value="1"/>
</dbReference>
<dbReference type="Gene3D" id="1.10.8.500">
    <property type="entry name" value="HAMP domain in histidine kinase"/>
    <property type="match status" value="1"/>
</dbReference>
<dbReference type="PRINTS" id="PR00260">
    <property type="entry name" value="CHEMTRNSDUCR"/>
</dbReference>
<keyword evidence="4 6" id="KW-0807">Transducer</keyword>
<dbReference type="SMART" id="SM00304">
    <property type="entry name" value="HAMP"/>
    <property type="match status" value="1"/>
</dbReference>
<dbReference type="CDD" id="cd06225">
    <property type="entry name" value="HAMP"/>
    <property type="match status" value="1"/>
</dbReference>
<dbReference type="RefSeq" id="WP_233698978.1">
    <property type="nucleotide sequence ID" value="NZ_JAJNBZ010000037.1"/>
</dbReference>
<reference evidence="10 11" key="1">
    <citation type="submission" date="2021-11" db="EMBL/GenBank/DDBJ databases">
        <title>Draft genome sequence of Paenibacillus profundus YoMME, a new Gram-positive bacteria with exoelectrogenic properties.</title>
        <authorList>
            <person name="Hubenova Y."/>
            <person name="Hubenova E."/>
            <person name="Manasiev Y."/>
            <person name="Peykov S."/>
            <person name="Mitov M."/>
        </authorList>
    </citation>
    <scope>NUCLEOTIDE SEQUENCE [LARGE SCALE GENOMIC DNA]</scope>
    <source>
        <strain evidence="10 11">YoMME</strain>
    </source>
</reference>
<evidence type="ECO:0000256" key="2">
    <source>
        <dbReference type="ARBA" id="ARBA00022475"/>
    </source>
</evidence>
<sequence length="592" mass="65414">MDWFKRSIIPKLILVSYIIVMAISGFFIMREYSREKALYLDFLQQKHELFVKMELTDVKGAIRQASNMLQSKEANAPMEDSIFRLIRGRLNVIAKDDIVNAFLIVPEGKQEGAERAAFRILQANSGLEQQGVTANKTYEMPPSIEEAYKEMMKKGQALSDEFLIGDDTLISAIAPVKDDRGKTLAYFVLDFDYTPVKQEFMNYLKQALITGLALGFVGMLILTWYIYRQLKPLNVIHRLSEQAAEGDLTVKLDVKTQDEIGRLSTVFNHMIGRLGNLLQSVQQAANNVSISSQELKRGAEETAIAAQEAASAMMEVTNGALEQQHNAKETKAAMGEIATGVQQIAASSDQVALWMQQSSTQANTGRNVVERAVEQMNVIQSASEETHHAFSSLSEVVNQINGAASLIQNSVKQTELLALNASIEAARAGEHGRGFQVVALEVRQLAEHSKRSLHTIMELIHEVHAKQMMTEQAALRQQDAVMHGLTAVQEADNAFSSISSAIAQTNEQVEQYRTIAKQIAQSCEDVSLLVEQLSSVAESSHDHTSRVAATTEEQSALTEQIAASADSLLSLSRDMESMLTQFKVNSNDSNKQ</sequence>
<evidence type="ECO:0000256" key="5">
    <source>
        <dbReference type="ARBA" id="ARBA00029447"/>
    </source>
</evidence>
<keyword evidence="7" id="KW-1133">Transmembrane helix</keyword>
<accession>A0ABS8YNV2</accession>
<dbReference type="Pfam" id="PF00672">
    <property type="entry name" value="HAMP"/>
    <property type="match status" value="1"/>
</dbReference>